<evidence type="ECO:0000256" key="1">
    <source>
        <dbReference type="ARBA" id="ARBA00022603"/>
    </source>
</evidence>
<dbReference type="SUPFAM" id="SSF46785">
    <property type="entry name" value="Winged helix' DNA-binding domain"/>
    <property type="match status" value="1"/>
</dbReference>
<gene>
    <name evidence="6" type="ORF">BcDW1_8852</name>
</gene>
<dbReference type="InterPro" id="IPR029063">
    <property type="entry name" value="SAM-dependent_MTases_sf"/>
</dbReference>
<evidence type="ECO:0000313" key="7">
    <source>
        <dbReference type="Proteomes" id="UP000012045"/>
    </source>
</evidence>
<dbReference type="OrthoDB" id="1535081at2759"/>
<organism evidence="6 7">
    <name type="scientific">Botryotinia fuckeliana (strain BcDW1)</name>
    <name type="common">Noble rot fungus</name>
    <name type="synonym">Botrytis cinerea</name>
    <dbReference type="NCBI Taxonomy" id="1290391"/>
    <lineage>
        <taxon>Eukaryota</taxon>
        <taxon>Fungi</taxon>
        <taxon>Dikarya</taxon>
        <taxon>Ascomycota</taxon>
        <taxon>Pezizomycotina</taxon>
        <taxon>Leotiomycetes</taxon>
        <taxon>Helotiales</taxon>
        <taxon>Sclerotiniaceae</taxon>
        <taxon>Botrytis</taxon>
    </lineage>
</organism>
<keyword evidence="3" id="KW-0949">S-adenosyl-L-methionine</keyword>
<dbReference type="GO" id="GO:0008171">
    <property type="term" value="F:O-methyltransferase activity"/>
    <property type="evidence" value="ECO:0007669"/>
    <property type="project" value="InterPro"/>
</dbReference>
<keyword evidence="2 6" id="KW-0808">Transferase</keyword>
<keyword evidence="1 6" id="KW-0489">Methyltransferase</keyword>
<dbReference type="HOGENOM" id="CLU_005533_5_0_1"/>
<evidence type="ECO:0000259" key="5">
    <source>
        <dbReference type="Pfam" id="PF08100"/>
    </source>
</evidence>
<dbReference type="SUPFAM" id="SSF53335">
    <property type="entry name" value="S-adenosyl-L-methionine-dependent methyltransferases"/>
    <property type="match status" value="1"/>
</dbReference>
<dbReference type="GO" id="GO:0032259">
    <property type="term" value="P:methylation"/>
    <property type="evidence" value="ECO:0007669"/>
    <property type="project" value="UniProtKB-KW"/>
</dbReference>
<dbReference type="InterPro" id="IPR036390">
    <property type="entry name" value="WH_DNA-bd_sf"/>
</dbReference>
<evidence type="ECO:0000259" key="4">
    <source>
        <dbReference type="Pfam" id="PF00891"/>
    </source>
</evidence>
<evidence type="ECO:0000256" key="3">
    <source>
        <dbReference type="ARBA" id="ARBA00022691"/>
    </source>
</evidence>
<dbReference type="Gene3D" id="1.10.10.10">
    <property type="entry name" value="Winged helix-like DNA-binding domain superfamily/Winged helix DNA-binding domain"/>
    <property type="match status" value="1"/>
</dbReference>
<dbReference type="PROSITE" id="PS51683">
    <property type="entry name" value="SAM_OMT_II"/>
    <property type="match status" value="1"/>
</dbReference>
<proteinExistence type="predicted"/>
<name>M7UG43_BOTF1</name>
<dbReference type="AlphaFoldDB" id="M7UG43"/>
<dbReference type="InterPro" id="IPR016461">
    <property type="entry name" value="COMT-like"/>
</dbReference>
<dbReference type="PANTHER" id="PTHR43712:SF1">
    <property type="entry name" value="HYPOTHETICAL O-METHYLTRANSFERASE (EUROFUNG)-RELATED"/>
    <property type="match status" value="1"/>
</dbReference>
<dbReference type="Gene3D" id="3.40.50.150">
    <property type="entry name" value="Vaccinia Virus protein VP39"/>
    <property type="match status" value="1"/>
</dbReference>
<feature type="domain" description="O-methyltransferase C-terminal" evidence="4">
    <location>
        <begin position="261"/>
        <end position="410"/>
    </location>
</feature>
<accession>M7UG43</accession>
<dbReference type="Pfam" id="PF08100">
    <property type="entry name" value="Dimerisation"/>
    <property type="match status" value="1"/>
</dbReference>
<dbReference type="EMBL" id="KB708036">
    <property type="protein sequence ID" value="EMR82487.1"/>
    <property type="molecule type" value="Genomic_DNA"/>
</dbReference>
<sequence>MANPEAQKILENLSTLLSDASYGSSSKNQQEAVRLSKALTAAIEAPENVAMELAFSVRLALPGRCQAGGMRGMCDASLIILNEIKTFIPMSARIAVDLNLFEHIVKYEPVNVVKLAELSGAEELLLKRILRPLSSTNFVKEVAEETWGATPVTKAMTQKGIAAGHRMLFATSMLAALHAPRYFLETSHTSPTNPHDGLMQYAHGTKLQSFDYFCTMPGNVIGDFNTFMGNTMGARKYWLDWWPVEERFFEGMKVGNEEENTLLVDVGGGKGHDVMAFKQRFGGRGKGLGRLILQDQPHVLEEIGKGELGEGIEKCGYDFFTEQPVKNSRIYFYHHILHDWSDYKCLEILRVLKSAMKPNYSKLIIHEMIVPESGASTYHALLDLTMMAFNSGIERTGKEWRELLAKAGFEVMGIWVPGDEPDADGIIEAIVRE</sequence>
<dbReference type="InterPro" id="IPR012967">
    <property type="entry name" value="COMT_dimerisation"/>
</dbReference>
<feature type="domain" description="O-methyltransferase dimerisation" evidence="5">
    <location>
        <begin position="88"/>
        <end position="158"/>
    </location>
</feature>
<dbReference type="InterPro" id="IPR001077">
    <property type="entry name" value="COMT_C"/>
</dbReference>
<reference evidence="7" key="1">
    <citation type="journal article" date="2013" name="Genome Announc.">
        <title>Draft genome sequence of Botrytis cinerea BcDW1, inoculum for noble rot of grape berries.</title>
        <authorList>
            <person name="Blanco-Ulate B."/>
            <person name="Allen G."/>
            <person name="Powell A.L."/>
            <person name="Cantu D."/>
        </authorList>
    </citation>
    <scope>NUCLEOTIDE SEQUENCE [LARGE SCALE GENOMIC DNA]</scope>
    <source>
        <strain evidence="7">BcDW1</strain>
    </source>
</reference>
<dbReference type="InterPro" id="IPR036388">
    <property type="entry name" value="WH-like_DNA-bd_sf"/>
</dbReference>
<dbReference type="Proteomes" id="UP000012045">
    <property type="component" value="Unassembled WGS sequence"/>
</dbReference>
<evidence type="ECO:0000313" key="6">
    <source>
        <dbReference type="EMBL" id="EMR82487.1"/>
    </source>
</evidence>
<evidence type="ECO:0000256" key="2">
    <source>
        <dbReference type="ARBA" id="ARBA00022679"/>
    </source>
</evidence>
<dbReference type="PANTHER" id="PTHR43712">
    <property type="entry name" value="PUTATIVE (AFU_ORTHOLOGUE AFUA_4G14580)-RELATED"/>
    <property type="match status" value="1"/>
</dbReference>
<dbReference type="Pfam" id="PF00891">
    <property type="entry name" value="Methyltransf_2"/>
    <property type="match status" value="1"/>
</dbReference>
<protein>
    <submittedName>
        <fullName evidence="6">Putative sterigmatocystin 8-o-methyltransferase protein</fullName>
    </submittedName>
</protein>